<sequence length="217" mass="24049">MATLLRRSLRIAPRTLTPQITAYSISTMEHHTAKLDTTLTSKIQHFLDSSNFAVVANFKDFKPAQPKPNYRIVEWYINHQPDKGVTAVHIDKNNNPAVLPEGKSLLPTVESFENLQSNVAGMSPSSLENTSVSIVINAKETIRILRQAKDMNARAIWIQPGAMGEYGSDAGTLDARRQIEEFISTSGLADRMIWGGPCVMVEGLEVLRKRGQGQAKF</sequence>
<keyword evidence="3" id="KW-1185">Reference proteome</keyword>
<protein>
    <recommendedName>
        <fullName evidence="1">CoA-binding domain-containing protein</fullName>
    </recommendedName>
</protein>
<dbReference type="KEGG" id="cput:CONPUDRAFT_152536"/>
<dbReference type="OrthoDB" id="5138418at2759"/>
<dbReference type="RefSeq" id="XP_007767251.1">
    <property type="nucleotide sequence ID" value="XM_007769061.1"/>
</dbReference>
<dbReference type="AlphaFoldDB" id="A0A5M3MWJ2"/>
<dbReference type="Proteomes" id="UP000053558">
    <property type="component" value="Unassembled WGS sequence"/>
</dbReference>
<dbReference type="Gene3D" id="3.40.50.720">
    <property type="entry name" value="NAD(P)-binding Rossmann-like Domain"/>
    <property type="match status" value="1"/>
</dbReference>
<accession>A0A5M3MWJ2</accession>
<comment type="caution">
    <text evidence="2">The sequence shown here is derived from an EMBL/GenBank/DDBJ whole genome shotgun (WGS) entry which is preliminary data.</text>
</comment>
<evidence type="ECO:0000313" key="3">
    <source>
        <dbReference type="Proteomes" id="UP000053558"/>
    </source>
</evidence>
<dbReference type="EMBL" id="JH711576">
    <property type="protein sequence ID" value="EIW83518.1"/>
    <property type="molecule type" value="Genomic_DNA"/>
</dbReference>
<proteinExistence type="predicted"/>
<name>A0A5M3MWJ2_CONPW</name>
<organism evidence="2 3">
    <name type="scientific">Coniophora puteana (strain RWD-64-598)</name>
    <name type="common">Brown rot fungus</name>
    <dbReference type="NCBI Taxonomy" id="741705"/>
    <lineage>
        <taxon>Eukaryota</taxon>
        <taxon>Fungi</taxon>
        <taxon>Dikarya</taxon>
        <taxon>Basidiomycota</taxon>
        <taxon>Agaricomycotina</taxon>
        <taxon>Agaricomycetes</taxon>
        <taxon>Agaricomycetidae</taxon>
        <taxon>Boletales</taxon>
        <taxon>Coniophorineae</taxon>
        <taxon>Coniophoraceae</taxon>
        <taxon>Coniophora</taxon>
    </lineage>
</organism>
<feature type="domain" description="CoA-binding" evidence="1">
    <location>
        <begin position="65"/>
        <end position="174"/>
    </location>
</feature>
<evidence type="ECO:0000313" key="2">
    <source>
        <dbReference type="EMBL" id="EIW83518.1"/>
    </source>
</evidence>
<gene>
    <name evidence="2" type="ORF">CONPUDRAFT_152536</name>
</gene>
<reference evidence="3" key="1">
    <citation type="journal article" date="2012" name="Science">
        <title>The Paleozoic origin of enzymatic lignin decomposition reconstructed from 31 fungal genomes.</title>
        <authorList>
            <person name="Floudas D."/>
            <person name="Binder M."/>
            <person name="Riley R."/>
            <person name="Barry K."/>
            <person name="Blanchette R.A."/>
            <person name="Henrissat B."/>
            <person name="Martinez A.T."/>
            <person name="Otillar R."/>
            <person name="Spatafora J.W."/>
            <person name="Yadav J.S."/>
            <person name="Aerts A."/>
            <person name="Benoit I."/>
            <person name="Boyd A."/>
            <person name="Carlson A."/>
            <person name="Copeland A."/>
            <person name="Coutinho P.M."/>
            <person name="de Vries R.P."/>
            <person name="Ferreira P."/>
            <person name="Findley K."/>
            <person name="Foster B."/>
            <person name="Gaskell J."/>
            <person name="Glotzer D."/>
            <person name="Gorecki P."/>
            <person name="Heitman J."/>
            <person name="Hesse C."/>
            <person name="Hori C."/>
            <person name="Igarashi K."/>
            <person name="Jurgens J.A."/>
            <person name="Kallen N."/>
            <person name="Kersten P."/>
            <person name="Kohler A."/>
            <person name="Kuees U."/>
            <person name="Kumar T.K.A."/>
            <person name="Kuo A."/>
            <person name="LaButti K."/>
            <person name="Larrondo L.F."/>
            <person name="Lindquist E."/>
            <person name="Ling A."/>
            <person name="Lombard V."/>
            <person name="Lucas S."/>
            <person name="Lundell T."/>
            <person name="Martin R."/>
            <person name="McLaughlin D.J."/>
            <person name="Morgenstern I."/>
            <person name="Morin E."/>
            <person name="Murat C."/>
            <person name="Nagy L.G."/>
            <person name="Nolan M."/>
            <person name="Ohm R.A."/>
            <person name="Patyshakuliyeva A."/>
            <person name="Rokas A."/>
            <person name="Ruiz-Duenas F.J."/>
            <person name="Sabat G."/>
            <person name="Salamov A."/>
            <person name="Samejima M."/>
            <person name="Schmutz J."/>
            <person name="Slot J.C."/>
            <person name="St John F."/>
            <person name="Stenlid J."/>
            <person name="Sun H."/>
            <person name="Sun S."/>
            <person name="Syed K."/>
            <person name="Tsang A."/>
            <person name="Wiebenga A."/>
            <person name="Young D."/>
            <person name="Pisabarro A."/>
            <person name="Eastwood D.C."/>
            <person name="Martin F."/>
            <person name="Cullen D."/>
            <person name="Grigoriev I.V."/>
            <person name="Hibbett D.S."/>
        </authorList>
    </citation>
    <scope>NUCLEOTIDE SEQUENCE [LARGE SCALE GENOMIC DNA]</scope>
    <source>
        <strain evidence="3">RWD-64-598 SS2</strain>
    </source>
</reference>
<dbReference type="InterPro" id="IPR003781">
    <property type="entry name" value="CoA-bd"/>
</dbReference>
<evidence type="ECO:0000259" key="1">
    <source>
        <dbReference type="Pfam" id="PF13380"/>
    </source>
</evidence>
<dbReference type="Pfam" id="PF13380">
    <property type="entry name" value="CoA_binding_2"/>
    <property type="match status" value="1"/>
</dbReference>
<dbReference type="GeneID" id="19203010"/>